<organism evidence="2">
    <name type="scientific">marine sediment metagenome</name>
    <dbReference type="NCBI Taxonomy" id="412755"/>
    <lineage>
        <taxon>unclassified sequences</taxon>
        <taxon>metagenomes</taxon>
        <taxon>ecological metagenomes</taxon>
    </lineage>
</organism>
<dbReference type="EMBL" id="BARV01027565">
    <property type="protein sequence ID" value="GAI38744.1"/>
    <property type="molecule type" value="Genomic_DNA"/>
</dbReference>
<reference evidence="2" key="1">
    <citation type="journal article" date="2014" name="Front. Microbiol.">
        <title>High frequency of phylogenetically diverse reductive dehalogenase-homologous genes in deep subseafloor sedimentary metagenomes.</title>
        <authorList>
            <person name="Kawai M."/>
            <person name="Futagami T."/>
            <person name="Toyoda A."/>
            <person name="Takaki Y."/>
            <person name="Nishi S."/>
            <person name="Hori S."/>
            <person name="Arai W."/>
            <person name="Tsubouchi T."/>
            <person name="Morono Y."/>
            <person name="Uchiyama I."/>
            <person name="Ito T."/>
            <person name="Fujiyama A."/>
            <person name="Inagaki F."/>
            <person name="Takami H."/>
        </authorList>
    </citation>
    <scope>NUCLEOTIDE SEQUENCE</scope>
    <source>
        <strain evidence="2">Expedition CK06-06</strain>
    </source>
</reference>
<comment type="caution">
    <text evidence="2">The sequence shown here is derived from an EMBL/GenBank/DDBJ whole genome shotgun (WGS) entry which is preliminary data.</text>
</comment>
<feature type="region of interest" description="Disordered" evidence="1">
    <location>
        <begin position="123"/>
        <end position="147"/>
    </location>
</feature>
<evidence type="ECO:0000313" key="2">
    <source>
        <dbReference type="EMBL" id="GAI38744.1"/>
    </source>
</evidence>
<protein>
    <submittedName>
        <fullName evidence="2">Uncharacterized protein</fullName>
    </submittedName>
</protein>
<proteinExistence type="predicted"/>
<accession>X1Q650</accession>
<evidence type="ECO:0000256" key="1">
    <source>
        <dbReference type="SAM" id="MobiDB-lite"/>
    </source>
</evidence>
<sequence length="190" mass="19877">MRGKISSPAISGVITLFSVPTTLQVGNEIRVNIDGDLYDYDKAWYEPWYGCFTVERAGYHNYATFDGFGVVIGPEWAPTIGLGPMPDTTVLVTARLWAQPSAWAGTGGASGLVRVKEEIEPHAAHGTSTASGAKYSFAPQPGQSNSPVSPSSAVSGYCLAAVFCATSPPPPSTIALPAILPTVSKAPFIS</sequence>
<dbReference type="AlphaFoldDB" id="X1Q650"/>
<name>X1Q650_9ZZZZ</name>
<gene>
    <name evidence="2" type="ORF">S06H3_44339</name>
</gene>